<dbReference type="Gene3D" id="1.10.520.30">
    <property type="entry name" value="AF1862-like domain"/>
    <property type="match status" value="1"/>
</dbReference>
<evidence type="ECO:0000256" key="5">
    <source>
        <dbReference type="ARBA" id="ARBA00030001"/>
    </source>
</evidence>
<evidence type="ECO:0000313" key="7">
    <source>
        <dbReference type="Proteomes" id="UP001564408"/>
    </source>
</evidence>
<evidence type="ECO:0000256" key="1">
    <source>
        <dbReference type="ARBA" id="ARBA00004496"/>
    </source>
</evidence>
<dbReference type="CDD" id="cd09749">
    <property type="entry name" value="Cmr5_III-B"/>
    <property type="match status" value="1"/>
</dbReference>
<protein>
    <recommendedName>
        <fullName evidence="5">CRISPR type III-B/RAMP module-associated protein Cmr5</fullName>
    </recommendedName>
</protein>
<sequence>MSQTLEQRRAADAWEKSQHCSDEYMKLAKGLPALIMNSGLMQVMAFLHEKGSKSSQRHCEDLARHLRGWLQQRFPQVIREDQFEPFMDALMNADPRTYQHITAEAFAWLRWLRQMAAAARAGRV</sequence>
<gene>
    <name evidence="6" type="primary">cmr5</name>
    <name evidence="6" type="ORF">ABC977_14590</name>
</gene>
<comment type="subcellular location">
    <subcellularLocation>
        <location evidence="1">Cytoplasm</location>
    </subcellularLocation>
</comment>
<keyword evidence="3" id="KW-0963">Cytoplasm</keyword>
<dbReference type="InterPro" id="IPR023101">
    <property type="entry name" value="AF1862-like_dom_sf"/>
</dbReference>
<dbReference type="RefSeq" id="WP_369668018.1">
    <property type="nucleotide sequence ID" value="NZ_JBDKXB010000025.1"/>
</dbReference>
<dbReference type="Pfam" id="PF09701">
    <property type="entry name" value="Cas_Cmr5"/>
    <property type="match status" value="1"/>
</dbReference>
<dbReference type="Proteomes" id="UP001564408">
    <property type="component" value="Unassembled WGS sequence"/>
</dbReference>
<dbReference type="SUPFAM" id="SSF158568">
    <property type="entry name" value="AF1862-like"/>
    <property type="match status" value="1"/>
</dbReference>
<keyword evidence="7" id="KW-1185">Reference proteome</keyword>
<name>A0ABV4BGH3_9GAMM</name>
<evidence type="ECO:0000256" key="2">
    <source>
        <dbReference type="ARBA" id="ARBA00006161"/>
    </source>
</evidence>
<proteinExistence type="inferred from homology"/>
<reference evidence="6 7" key="1">
    <citation type="submission" date="2024-05" db="EMBL/GenBank/DDBJ databases">
        <title>Genome Sequence and Characterization of the New Strain Purple Sulfur Bacterium of Genus Thioalkalicoccus.</title>
        <authorList>
            <person name="Bryantseva I.A."/>
            <person name="Kyndt J.A."/>
            <person name="Imhoff J.F."/>
        </authorList>
    </citation>
    <scope>NUCLEOTIDE SEQUENCE [LARGE SCALE GENOMIC DNA]</scope>
    <source>
        <strain evidence="6 7">Um2</strain>
    </source>
</reference>
<dbReference type="InterPro" id="IPR010160">
    <property type="entry name" value="CRISPR-assoc_prot_Cmr5"/>
</dbReference>
<comment type="similarity">
    <text evidence="2">Belongs to the CRISPR system Cmr5 family.</text>
</comment>
<dbReference type="NCBIfam" id="TIGR01881">
    <property type="entry name" value="cas_Cmr5"/>
    <property type="match status" value="1"/>
</dbReference>
<evidence type="ECO:0000256" key="4">
    <source>
        <dbReference type="ARBA" id="ARBA00023118"/>
    </source>
</evidence>
<organism evidence="6 7">
    <name type="scientific">Thioalkalicoccus limnaeus</name>
    <dbReference type="NCBI Taxonomy" id="120681"/>
    <lineage>
        <taxon>Bacteria</taxon>
        <taxon>Pseudomonadati</taxon>
        <taxon>Pseudomonadota</taxon>
        <taxon>Gammaproteobacteria</taxon>
        <taxon>Chromatiales</taxon>
        <taxon>Chromatiaceae</taxon>
        <taxon>Thioalkalicoccus</taxon>
    </lineage>
</organism>
<comment type="caution">
    <text evidence="6">The sequence shown here is derived from an EMBL/GenBank/DDBJ whole genome shotgun (WGS) entry which is preliminary data.</text>
</comment>
<dbReference type="EMBL" id="JBDKXB010000025">
    <property type="protein sequence ID" value="MEY6433631.1"/>
    <property type="molecule type" value="Genomic_DNA"/>
</dbReference>
<evidence type="ECO:0000256" key="3">
    <source>
        <dbReference type="ARBA" id="ARBA00022490"/>
    </source>
</evidence>
<accession>A0ABV4BGH3</accession>
<keyword evidence="4" id="KW-0051">Antiviral defense</keyword>
<evidence type="ECO:0000313" key="6">
    <source>
        <dbReference type="EMBL" id="MEY6433631.1"/>
    </source>
</evidence>